<feature type="transmembrane region" description="Helical" evidence="2">
    <location>
        <begin position="129"/>
        <end position="147"/>
    </location>
</feature>
<evidence type="ECO:0000256" key="2">
    <source>
        <dbReference type="SAM" id="Phobius"/>
    </source>
</evidence>
<protein>
    <recommendedName>
        <fullName evidence="4">Integral membrane protein TerC</fullName>
    </recommendedName>
</protein>
<name>A0A3B0UUN5_9ZZZZ</name>
<dbReference type="EMBL" id="UOEQ01000467">
    <property type="protein sequence ID" value="VAW23456.1"/>
    <property type="molecule type" value="Genomic_DNA"/>
</dbReference>
<feature type="transmembrane region" description="Helical" evidence="2">
    <location>
        <begin position="45"/>
        <end position="69"/>
    </location>
</feature>
<feature type="region of interest" description="Disordered" evidence="1">
    <location>
        <begin position="273"/>
        <end position="293"/>
    </location>
</feature>
<gene>
    <name evidence="3" type="ORF">MNBD_ALPHA11-132</name>
</gene>
<sequence>MESLLSIENWFTLLMLVLLQAVLGFDNLLYISLESKKVEPDRQAYVRRVGLIGAIVLRIILLFVILQAISLFKEPFFSINVPGIIEGEVNLHAFIVLLGGIFILYTAIQEIFHMISISEHPEGNPKNRRSVTMAIFWIVVMNLVFSFDSILSAIALTDVFWVMATAIVVTGAAMIFLADHVADFLDRNRMYEVLGLFILLLVGILLVSDGGALAGLKLFGNDVLPMAKSTFYFVLFVMVAVDLVQGRYQKKLMRQRARIEKMVVEQAAIKASEESAGADDKPDIVAETKGAQV</sequence>
<feature type="transmembrane region" description="Helical" evidence="2">
    <location>
        <begin position="190"/>
        <end position="210"/>
    </location>
</feature>
<feature type="transmembrane region" description="Helical" evidence="2">
    <location>
        <begin position="12"/>
        <end position="33"/>
    </location>
</feature>
<proteinExistence type="predicted"/>
<evidence type="ECO:0008006" key="4">
    <source>
        <dbReference type="Google" id="ProtNLM"/>
    </source>
</evidence>
<organism evidence="3">
    <name type="scientific">hydrothermal vent metagenome</name>
    <dbReference type="NCBI Taxonomy" id="652676"/>
    <lineage>
        <taxon>unclassified sequences</taxon>
        <taxon>metagenomes</taxon>
        <taxon>ecological metagenomes</taxon>
    </lineage>
</organism>
<feature type="transmembrane region" description="Helical" evidence="2">
    <location>
        <begin position="89"/>
        <end position="108"/>
    </location>
</feature>
<keyword evidence="2" id="KW-0472">Membrane</keyword>
<keyword evidence="2" id="KW-0812">Transmembrane</keyword>
<evidence type="ECO:0000313" key="3">
    <source>
        <dbReference type="EMBL" id="VAW23456.1"/>
    </source>
</evidence>
<reference evidence="3" key="1">
    <citation type="submission" date="2018-06" db="EMBL/GenBank/DDBJ databases">
        <authorList>
            <person name="Zhirakovskaya E."/>
        </authorList>
    </citation>
    <scope>NUCLEOTIDE SEQUENCE</scope>
</reference>
<feature type="transmembrane region" description="Helical" evidence="2">
    <location>
        <begin position="159"/>
        <end position="178"/>
    </location>
</feature>
<keyword evidence="2" id="KW-1133">Transmembrane helix</keyword>
<evidence type="ECO:0000256" key="1">
    <source>
        <dbReference type="SAM" id="MobiDB-lite"/>
    </source>
</evidence>
<dbReference type="GO" id="GO:0016020">
    <property type="term" value="C:membrane"/>
    <property type="evidence" value="ECO:0007669"/>
    <property type="project" value="InterPro"/>
</dbReference>
<feature type="transmembrane region" description="Helical" evidence="2">
    <location>
        <begin position="230"/>
        <end position="248"/>
    </location>
</feature>
<dbReference type="InterPro" id="IPR005496">
    <property type="entry name" value="Integral_membrane_TerC"/>
</dbReference>
<accession>A0A3B0UUN5</accession>
<dbReference type="AlphaFoldDB" id="A0A3B0UUN5"/>
<dbReference type="Pfam" id="PF03741">
    <property type="entry name" value="TerC"/>
    <property type="match status" value="1"/>
</dbReference>